<name>C5FL05_ARTOC</name>
<dbReference type="eggNOG" id="KOG1097">
    <property type="taxonomic scope" value="Eukaryota"/>
</dbReference>
<evidence type="ECO:0000256" key="1">
    <source>
        <dbReference type="ARBA" id="ARBA00001947"/>
    </source>
</evidence>
<evidence type="ECO:0000256" key="7">
    <source>
        <dbReference type="ARBA" id="ARBA00022729"/>
    </source>
</evidence>
<dbReference type="PANTHER" id="PTHR11409:SF39">
    <property type="entry name" value="ADENOSINE DEAMINASE 2"/>
    <property type="match status" value="1"/>
</dbReference>
<organism evidence="12 13">
    <name type="scientific">Arthroderma otae (strain ATCC MYA-4605 / CBS 113480)</name>
    <name type="common">Microsporum canis</name>
    <dbReference type="NCBI Taxonomy" id="554155"/>
    <lineage>
        <taxon>Eukaryota</taxon>
        <taxon>Fungi</taxon>
        <taxon>Dikarya</taxon>
        <taxon>Ascomycota</taxon>
        <taxon>Pezizomycotina</taxon>
        <taxon>Eurotiomycetes</taxon>
        <taxon>Eurotiomycetidae</taxon>
        <taxon>Onygenales</taxon>
        <taxon>Arthrodermataceae</taxon>
        <taxon>Microsporum</taxon>
    </lineage>
</organism>
<dbReference type="EC" id="3.5.4.4" evidence="4"/>
<keyword evidence="6" id="KW-0479">Metal-binding</keyword>
<keyword evidence="13" id="KW-1185">Reference proteome</keyword>
<keyword evidence="7" id="KW-0732">Signal</keyword>
<comment type="cofactor">
    <cofactor evidence="1">
        <name>Zn(2+)</name>
        <dbReference type="ChEBI" id="CHEBI:29105"/>
    </cofactor>
</comment>
<dbReference type="RefSeq" id="XP_002847690.1">
    <property type="nucleotide sequence ID" value="XM_002847644.1"/>
</dbReference>
<evidence type="ECO:0000256" key="9">
    <source>
        <dbReference type="ARBA" id="ARBA00047764"/>
    </source>
</evidence>
<dbReference type="HOGENOM" id="CLU_022829_2_1_1"/>
<proteinExistence type="inferred from homology"/>
<dbReference type="GO" id="GO:0005576">
    <property type="term" value="C:extracellular region"/>
    <property type="evidence" value="ECO:0007669"/>
    <property type="project" value="UniProtKB-SubCell"/>
</dbReference>
<dbReference type="InterPro" id="IPR032466">
    <property type="entry name" value="Metal_Hydrolase"/>
</dbReference>
<evidence type="ECO:0000256" key="5">
    <source>
        <dbReference type="ARBA" id="ARBA00022525"/>
    </source>
</evidence>
<protein>
    <recommendedName>
        <fullName evidence="4">adenosine deaminase</fullName>
        <ecNumber evidence="4">3.5.4.4</ecNumber>
    </recommendedName>
</protein>
<keyword evidence="5" id="KW-0964">Secreted</keyword>
<keyword evidence="8" id="KW-0378">Hydrolase</keyword>
<evidence type="ECO:0000259" key="11">
    <source>
        <dbReference type="Pfam" id="PF00962"/>
    </source>
</evidence>
<comment type="subcellular location">
    <subcellularLocation>
        <location evidence="2">Secreted</location>
    </subcellularLocation>
</comment>
<evidence type="ECO:0000256" key="6">
    <source>
        <dbReference type="ARBA" id="ARBA00022723"/>
    </source>
</evidence>
<dbReference type="GO" id="GO:0046872">
    <property type="term" value="F:metal ion binding"/>
    <property type="evidence" value="ECO:0007669"/>
    <property type="project" value="UniProtKB-KW"/>
</dbReference>
<feature type="domain" description="Adenosine deaminase" evidence="11">
    <location>
        <begin position="259"/>
        <end position="556"/>
    </location>
</feature>
<evidence type="ECO:0000256" key="4">
    <source>
        <dbReference type="ARBA" id="ARBA00012784"/>
    </source>
</evidence>
<comment type="catalytic activity">
    <reaction evidence="9">
        <text>adenosine + H2O + H(+) = inosine + NH4(+)</text>
        <dbReference type="Rhea" id="RHEA:24408"/>
        <dbReference type="ChEBI" id="CHEBI:15377"/>
        <dbReference type="ChEBI" id="CHEBI:15378"/>
        <dbReference type="ChEBI" id="CHEBI:16335"/>
        <dbReference type="ChEBI" id="CHEBI:17596"/>
        <dbReference type="ChEBI" id="CHEBI:28938"/>
        <dbReference type="EC" id="3.5.4.4"/>
    </reaction>
</comment>
<evidence type="ECO:0000313" key="13">
    <source>
        <dbReference type="Proteomes" id="UP000002035"/>
    </source>
</evidence>
<dbReference type="VEuPathDB" id="FungiDB:MCYG_03196"/>
<evidence type="ECO:0000256" key="8">
    <source>
        <dbReference type="ARBA" id="ARBA00022801"/>
    </source>
</evidence>
<feature type="region of interest" description="Disordered" evidence="10">
    <location>
        <begin position="1"/>
        <end position="22"/>
    </location>
</feature>
<dbReference type="GO" id="GO:0046103">
    <property type="term" value="P:inosine biosynthetic process"/>
    <property type="evidence" value="ECO:0007669"/>
    <property type="project" value="TreeGrafter"/>
</dbReference>
<dbReference type="STRING" id="554155.C5FL05"/>
<dbReference type="InterPro" id="IPR006330">
    <property type="entry name" value="Ado/ade_deaminase"/>
</dbReference>
<evidence type="ECO:0000256" key="3">
    <source>
        <dbReference type="ARBA" id="ARBA00006083"/>
    </source>
</evidence>
<evidence type="ECO:0000313" key="12">
    <source>
        <dbReference type="EMBL" id="EEQ30377.1"/>
    </source>
</evidence>
<dbReference type="Gene3D" id="3.20.20.140">
    <property type="entry name" value="Metal-dependent hydrolases"/>
    <property type="match status" value="1"/>
</dbReference>
<feature type="compositionally biased region" description="Basic and acidic residues" evidence="10">
    <location>
        <begin position="1"/>
        <end position="17"/>
    </location>
</feature>
<dbReference type="GO" id="GO:0004000">
    <property type="term" value="F:adenosine deaminase activity"/>
    <property type="evidence" value="ECO:0007669"/>
    <property type="project" value="TreeGrafter"/>
</dbReference>
<dbReference type="InterPro" id="IPR001365">
    <property type="entry name" value="A_deaminase_dom"/>
</dbReference>
<dbReference type="SUPFAM" id="SSF51556">
    <property type="entry name" value="Metallo-dependent hydrolases"/>
    <property type="match status" value="1"/>
</dbReference>
<evidence type="ECO:0000256" key="10">
    <source>
        <dbReference type="SAM" id="MobiDB-lite"/>
    </source>
</evidence>
<dbReference type="AlphaFoldDB" id="C5FL05"/>
<reference evidence="13" key="1">
    <citation type="journal article" date="2012" name="MBio">
        <title>Comparative genome analysis of Trichophyton rubrum and related dermatophytes reveals candidate genes involved in infection.</title>
        <authorList>
            <person name="Martinez D.A."/>
            <person name="Oliver B.G."/>
            <person name="Graeser Y."/>
            <person name="Goldberg J.M."/>
            <person name="Li W."/>
            <person name="Martinez-Rossi N.M."/>
            <person name="Monod M."/>
            <person name="Shelest E."/>
            <person name="Barton R.C."/>
            <person name="Birch E."/>
            <person name="Brakhage A.A."/>
            <person name="Chen Z."/>
            <person name="Gurr S.J."/>
            <person name="Heiman D."/>
            <person name="Heitman J."/>
            <person name="Kosti I."/>
            <person name="Rossi A."/>
            <person name="Saif S."/>
            <person name="Samalova M."/>
            <person name="Saunders C.W."/>
            <person name="Shea T."/>
            <person name="Summerbell R.C."/>
            <person name="Xu J."/>
            <person name="Young S."/>
            <person name="Zeng Q."/>
            <person name="Birren B.W."/>
            <person name="Cuomo C.A."/>
            <person name="White T.C."/>
        </authorList>
    </citation>
    <scope>NUCLEOTIDE SEQUENCE [LARGE SCALE GENOMIC DNA]</scope>
    <source>
        <strain evidence="13">ATCC MYA-4605 / CBS 113480</strain>
    </source>
</reference>
<dbReference type="GO" id="GO:0006154">
    <property type="term" value="P:adenosine catabolic process"/>
    <property type="evidence" value="ECO:0007669"/>
    <property type="project" value="TreeGrafter"/>
</dbReference>
<dbReference type="Proteomes" id="UP000002035">
    <property type="component" value="Unassembled WGS sequence"/>
</dbReference>
<dbReference type="OrthoDB" id="7202371at2759"/>
<dbReference type="EMBL" id="DS995703">
    <property type="protein sequence ID" value="EEQ30377.1"/>
    <property type="molecule type" value="Genomic_DNA"/>
</dbReference>
<dbReference type="GeneID" id="9230372"/>
<dbReference type="OMA" id="SMKQCIE"/>
<gene>
    <name evidence="12" type="ORF">MCYG_03196</name>
</gene>
<evidence type="ECO:0000256" key="2">
    <source>
        <dbReference type="ARBA" id="ARBA00004613"/>
    </source>
</evidence>
<dbReference type="FunFam" id="3.20.20.140:FF:000017">
    <property type="entry name" value="Adenosine deaminase 2"/>
    <property type="match status" value="1"/>
</dbReference>
<comment type="similarity">
    <text evidence="3">Belongs to the metallo-dependent hydrolases superfamily. Adenosine and AMP deaminases family. ADGF subfamily.</text>
</comment>
<sequence>MDLTPDTKTHGEEKQSEPTDWEIEEGIPQFEDRFIQKYLHGRNALIQEEKKQRHGESDAPFLKCMSASAKEACRIVSHIRDRELKSVWNRDAEDHLAKTEDTVLYPGMMFRLARDRMEETDLWKIVKKMPKGALLHGHLEAMVDLDLLVDQVISLPGMHIASGRPLTGANLHSAPLHFQYFSQPQNLGKCEGLGSGTMSIWSPAYKSQSYIPVKEAAAEFPDGGTTKFRDWLKGRCTIEKDVSLSHHHGCAAIWEILEQKFQVVDAILYYEPIFRACLKRMLAELNEDGIRYVEFRLAFGFVYRRDRREEPEPNFESMFEAFGEEIESFKASEAGQGFHGARMIWATMRSHTNRDIVESMKECIITKLQFPELICGFDLLGREDDGRPLVDMIPVLFWFKKQCAVEGVEIPFMFHAGECLGDGDETDSNLYDAILLGTRRIGHAFSLYKHPLLIDLVKEKKIMIECCPISNEVLRFTSSILSHPLPALLSRGVAVSLCNDDPAVLGHGRNGLTHDFCQVLNALENVGLSGLATMAENSLRWSCFEDQNNAAWLTGVKQGIAGTGRKTEYIRNWHIEFEKFCQWVILEFGSEAPESDGI</sequence>
<dbReference type="PANTHER" id="PTHR11409">
    <property type="entry name" value="ADENOSINE DEAMINASE"/>
    <property type="match status" value="1"/>
</dbReference>
<accession>C5FL05</accession>
<dbReference type="Pfam" id="PF00962">
    <property type="entry name" value="A_deaminase"/>
    <property type="match status" value="1"/>
</dbReference>